<evidence type="ECO:0000256" key="2">
    <source>
        <dbReference type="RuleBase" id="RU000411"/>
    </source>
</evidence>
<dbReference type="InterPro" id="IPR042185">
    <property type="entry name" value="Serpin_sf_2"/>
</dbReference>
<protein>
    <submittedName>
        <fullName evidence="5">Serpin domain-containing protein</fullName>
    </submittedName>
</protein>
<sequence length="517" mass="58509">MTSIFDCIAKLRQQIIDLRALEKMSRKIARKNEINENLSISMLLLLFTRNPVFLVAQQKVLRSIILCLILFSPVDKLLAMETVQKEKFVEKSTDFGLKIFDRIVDQKTSNEFFHYELEYRHRYLLSTGPVPLPVPVTSLVGQTDGAPCSTFISPTSINVALAMLYAGADKSTKQEMNKMIFGQMDDNVIESNVQYLSKMLNKTNDAQSGYTLTLANGVFAESKINQWVAQKTNQKIVKLFEDLDKSTRLVLANAIYFKGDWHTKFVASKTADAPFHVTEQKSTQLPFMHARNKFFHFNDQDQDWSVLGLPYKGQQLMMAIFLPKEGHRFQLTALQKQLTGAKFWKLIDGLQLHDKMDLDVQMPKFKFETEASLVGCLQAMGVTSMFTPGQANLLKISPDNDLFVSAIAHKAVIEDQGNKVKTQFLFKIREPELTLFEKSTIQRLSQLISSPLHIKAALAKTVNEEGSEAAAATGVAISTRSMPMYDRFVADHPFLFAIVDKTSRCLLFLGQFTGKKW</sequence>
<dbReference type="GO" id="GO:0004867">
    <property type="term" value="F:serine-type endopeptidase inhibitor activity"/>
    <property type="evidence" value="ECO:0007669"/>
    <property type="project" value="InterPro"/>
</dbReference>
<keyword evidence="4" id="KW-1185">Reference proteome</keyword>
<dbReference type="InterPro" id="IPR042178">
    <property type="entry name" value="Serpin_sf_1"/>
</dbReference>
<name>A0A915LBE5_ROMCU</name>
<evidence type="ECO:0000256" key="1">
    <source>
        <dbReference type="ARBA" id="ARBA00009500"/>
    </source>
</evidence>
<dbReference type="AlphaFoldDB" id="A0A915LBE5"/>
<dbReference type="SUPFAM" id="SSF56574">
    <property type="entry name" value="Serpins"/>
    <property type="match status" value="1"/>
</dbReference>
<dbReference type="Gene3D" id="3.30.497.10">
    <property type="entry name" value="Antithrombin, subunit I, domain 2"/>
    <property type="match status" value="3"/>
</dbReference>
<evidence type="ECO:0000313" key="5">
    <source>
        <dbReference type="WBParaSite" id="nRc.2.0.1.t48167-RA"/>
    </source>
</evidence>
<dbReference type="InterPro" id="IPR023796">
    <property type="entry name" value="Serpin_dom"/>
</dbReference>
<dbReference type="WBParaSite" id="nRc.2.0.1.t48167-RA">
    <property type="protein sequence ID" value="nRc.2.0.1.t48167-RA"/>
    <property type="gene ID" value="nRc.2.0.1.g48167"/>
</dbReference>
<dbReference type="Proteomes" id="UP000887565">
    <property type="component" value="Unplaced"/>
</dbReference>
<organism evidence="4 5">
    <name type="scientific">Romanomermis culicivorax</name>
    <name type="common">Nematode worm</name>
    <dbReference type="NCBI Taxonomy" id="13658"/>
    <lineage>
        <taxon>Eukaryota</taxon>
        <taxon>Metazoa</taxon>
        <taxon>Ecdysozoa</taxon>
        <taxon>Nematoda</taxon>
        <taxon>Enoplea</taxon>
        <taxon>Dorylaimia</taxon>
        <taxon>Mermithida</taxon>
        <taxon>Mermithoidea</taxon>
        <taxon>Mermithidae</taxon>
        <taxon>Romanomermis</taxon>
    </lineage>
</organism>
<dbReference type="Pfam" id="PF00079">
    <property type="entry name" value="Serpin"/>
    <property type="match status" value="2"/>
</dbReference>
<dbReference type="GO" id="GO:0005615">
    <property type="term" value="C:extracellular space"/>
    <property type="evidence" value="ECO:0007669"/>
    <property type="project" value="InterPro"/>
</dbReference>
<dbReference type="SMART" id="SM00093">
    <property type="entry name" value="SERPIN"/>
    <property type="match status" value="1"/>
</dbReference>
<dbReference type="PANTHER" id="PTHR11461:SF211">
    <property type="entry name" value="GH10112P-RELATED"/>
    <property type="match status" value="1"/>
</dbReference>
<comment type="similarity">
    <text evidence="1 2">Belongs to the serpin family.</text>
</comment>
<accession>A0A915LBE5</accession>
<evidence type="ECO:0000313" key="4">
    <source>
        <dbReference type="Proteomes" id="UP000887565"/>
    </source>
</evidence>
<dbReference type="InterPro" id="IPR023795">
    <property type="entry name" value="Serpin_CS"/>
</dbReference>
<dbReference type="InterPro" id="IPR000215">
    <property type="entry name" value="Serpin_fam"/>
</dbReference>
<reference evidence="5" key="1">
    <citation type="submission" date="2022-11" db="UniProtKB">
        <authorList>
            <consortium name="WormBaseParasite"/>
        </authorList>
    </citation>
    <scope>IDENTIFICATION</scope>
</reference>
<dbReference type="CDD" id="cd19590">
    <property type="entry name" value="serpin_thermopin-like"/>
    <property type="match status" value="1"/>
</dbReference>
<dbReference type="PROSITE" id="PS00284">
    <property type="entry name" value="SERPIN"/>
    <property type="match status" value="1"/>
</dbReference>
<evidence type="ECO:0000259" key="3">
    <source>
        <dbReference type="SMART" id="SM00093"/>
    </source>
</evidence>
<dbReference type="InterPro" id="IPR036186">
    <property type="entry name" value="Serpin_sf"/>
</dbReference>
<dbReference type="PANTHER" id="PTHR11461">
    <property type="entry name" value="SERINE PROTEASE INHIBITOR, SERPIN"/>
    <property type="match status" value="1"/>
</dbReference>
<proteinExistence type="inferred from homology"/>
<dbReference type="Gene3D" id="2.30.39.10">
    <property type="entry name" value="Alpha-1-antitrypsin, domain 1"/>
    <property type="match status" value="1"/>
</dbReference>
<feature type="domain" description="Serpin" evidence="3">
    <location>
        <begin position="134"/>
        <end position="515"/>
    </location>
</feature>